<dbReference type="AlphaFoldDB" id="A0A7E4ZYT5"/>
<sequence length="211" mass="24618">MPMTSLFFLRQESNTVKSMSRFRGKIVYVLSIVTDTVEPWDDRYESYSNVIQRPYNITPCHLLEVHMGPDICPKAVLSKMNEQSYTRLDVGGDYDWKQVVSFLHTGISNCVRLYDDMDLPETDMEEFFKILASYKFKEFWLLNEDGGKPWVDAAFKTWSSLIGTVFKTVEVSLHFYYLVTAVTKEDTTLILYVKCDDLNDLEEFNDDDVEE</sequence>
<accession>A0A7E4ZYT5</accession>
<reference evidence="1" key="1">
    <citation type="journal article" date="2013" name="Genetics">
        <title>The draft genome and transcriptome of Panagrellus redivivus are shaped by the harsh demands of a free-living lifestyle.</title>
        <authorList>
            <person name="Srinivasan J."/>
            <person name="Dillman A.R."/>
            <person name="Macchietto M.G."/>
            <person name="Heikkinen L."/>
            <person name="Lakso M."/>
            <person name="Fracchia K.M."/>
            <person name="Antoshechkin I."/>
            <person name="Mortazavi A."/>
            <person name="Wong G."/>
            <person name="Sternberg P.W."/>
        </authorList>
    </citation>
    <scope>NUCLEOTIDE SEQUENCE [LARGE SCALE GENOMIC DNA]</scope>
    <source>
        <strain evidence="1">MT8872</strain>
    </source>
</reference>
<evidence type="ECO:0000313" key="2">
    <source>
        <dbReference type="WBParaSite" id="Pan_g4158.t1"/>
    </source>
</evidence>
<proteinExistence type="predicted"/>
<evidence type="ECO:0000313" key="1">
    <source>
        <dbReference type="Proteomes" id="UP000492821"/>
    </source>
</evidence>
<reference evidence="2" key="2">
    <citation type="submission" date="2020-10" db="UniProtKB">
        <authorList>
            <consortium name="WormBaseParasite"/>
        </authorList>
    </citation>
    <scope>IDENTIFICATION</scope>
</reference>
<dbReference type="WBParaSite" id="Pan_g4158.t1">
    <property type="protein sequence ID" value="Pan_g4158.t1"/>
    <property type="gene ID" value="Pan_g4158"/>
</dbReference>
<keyword evidence="1" id="KW-1185">Reference proteome</keyword>
<name>A0A7E4ZYT5_PANRE</name>
<organism evidence="1 2">
    <name type="scientific">Panagrellus redivivus</name>
    <name type="common">Microworm</name>
    <dbReference type="NCBI Taxonomy" id="6233"/>
    <lineage>
        <taxon>Eukaryota</taxon>
        <taxon>Metazoa</taxon>
        <taxon>Ecdysozoa</taxon>
        <taxon>Nematoda</taxon>
        <taxon>Chromadorea</taxon>
        <taxon>Rhabditida</taxon>
        <taxon>Tylenchina</taxon>
        <taxon>Panagrolaimomorpha</taxon>
        <taxon>Panagrolaimoidea</taxon>
        <taxon>Panagrolaimidae</taxon>
        <taxon>Panagrellus</taxon>
    </lineage>
</organism>
<protein>
    <submittedName>
        <fullName evidence="2">FBA_2 domain-containing protein</fullName>
    </submittedName>
</protein>
<dbReference type="Proteomes" id="UP000492821">
    <property type="component" value="Unassembled WGS sequence"/>
</dbReference>